<dbReference type="EMBL" id="MCFH01000088">
    <property type="protein sequence ID" value="ORX41467.1"/>
    <property type="molecule type" value="Genomic_DNA"/>
</dbReference>
<evidence type="ECO:0000313" key="3">
    <source>
        <dbReference type="Proteomes" id="UP000193719"/>
    </source>
</evidence>
<feature type="region of interest" description="Disordered" evidence="1">
    <location>
        <begin position="1"/>
        <end position="136"/>
    </location>
</feature>
<reference evidence="2 3" key="2">
    <citation type="submission" date="2016-08" db="EMBL/GenBank/DDBJ databases">
        <title>Pervasive Adenine N6-methylation of Active Genes in Fungi.</title>
        <authorList>
            <consortium name="DOE Joint Genome Institute"/>
            <person name="Mondo S.J."/>
            <person name="Dannebaum R.O."/>
            <person name="Kuo R.C."/>
            <person name="Labutti K."/>
            <person name="Haridas S."/>
            <person name="Kuo A."/>
            <person name="Salamov A."/>
            <person name="Ahrendt S.R."/>
            <person name="Lipzen A."/>
            <person name="Sullivan W."/>
            <person name="Andreopoulos W.B."/>
            <person name="Clum A."/>
            <person name="Lindquist E."/>
            <person name="Daum C."/>
            <person name="Ramamoorthy G.K."/>
            <person name="Gryganskyi A."/>
            <person name="Culley D."/>
            <person name="Magnuson J.K."/>
            <person name="James T.Y."/>
            <person name="O'Malley M.A."/>
            <person name="Stajich J.E."/>
            <person name="Spatafora J.W."/>
            <person name="Visel A."/>
            <person name="Grigoriev I.V."/>
        </authorList>
    </citation>
    <scope>NUCLEOTIDE SEQUENCE [LARGE SCALE GENOMIC DNA]</scope>
    <source>
        <strain evidence="3">finn</strain>
    </source>
</reference>
<feature type="compositionally biased region" description="Basic and acidic residues" evidence="1">
    <location>
        <begin position="25"/>
        <end position="70"/>
    </location>
</feature>
<keyword evidence="3" id="KW-1185">Reference proteome</keyword>
<dbReference type="Proteomes" id="UP000193719">
    <property type="component" value="Unassembled WGS sequence"/>
</dbReference>
<accession>A0A1Y1UVH2</accession>
<evidence type="ECO:0000256" key="1">
    <source>
        <dbReference type="SAM" id="MobiDB-lite"/>
    </source>
</evidence>
<dbReference type="OrthoDB" id="21449at2759"/>
<feature type="compositionally biased region" description="Basic and acidic residues" evidence="1">
    <location>
        <begin position="126"/>
        <end position="136"/>
    </location>
</feature>
<protein>
    <submittedName>
        <fullName evidence="2">Uncharacterized protein</fullName>
    </submittedName>
</protein>
<proteinExistence type="predicted"/>
<gene>
    <name evidence="2" type="ORF">BCR36DRAFT_339426</name>
</gene>
<evidence type="ECO:0000313" key="2">
    <source>
        <dbReference type="EMBL" id="ORX41467.1"/>
    </source>
</evidence>
<dbReference type="AlphaFoldDB" id="A0A1Y1UVH2"/>
<comment type="caution">
    <text evidence="2">The sequence shown here is derived from an EMBL/GenBank/DDBJ whole genome shotgun (WGS) entry which is preliminary data.</text>
</comment>
<feature type="compositionally biased region" description="Basic residues" evidence="1">
    <location>
        <begin position="9"/>
        <end position="24"/>
    </location>
</feature>
<organism evidence="2 3">
    <name type="scientific">Piromyces finnis</name>
    <dbReference type="NCBI Taxonomy" id="1754191"/>
    <lineage>
        <taxon>Eukaryota</taxon>
        <taxon>Fungi</taxon>
        <taxon>Fungi incertae sedis</taxon>
        <taxon>Chytridiomycota</taxon>
        <taxon>Chytridiomycota incertae sedis</taxon>
        <taxon>Neocallimastigomycetes</taxon>
        <taxon>Neocallimastigales</taxon>
        <taxon>Neocallimastigaceae</taxon>
        <taxon>Piromyces</taxon>
    </lineage>
</organism>
<name>A0A1Y1UVH2_9FUNG</name>
<reference evidence="2 3" key="1">
    <citation type="submission" date="2016-08" db="EMBL/GenBank/DDBJ databases">
        <title>Genomes of anaerobic fungi encode conserved fungal cellulosomes for biomass hydrolysis.</title>
        <authorList>
            <consortium name="DOE Joint Genome Institute"/>
            <person name="Haitjema C.H."/>
            <person name="Gilmore S.P."/>
            <person name="Henske J.K."/>
            <person name="Solomon K.V."/>
            <person name="De Groot R."/>
            <person name="Kuo A."/>
            <person name="Mondo S.J."/>
            <person name="Salamov A.A."/>
            <person name="Labutti K."/>
            <person name="Zhao Z."/>
            <person name="Chiniquy J."/>
            <person name="Barry K."/>
            <person name="Brewer H.M."/>
            <person name="Purvine S.O."/>
            <person name="Wright A.T."/>
            <person name="Boxma B."/>
            <person name="Van Alen T."/>
            <person name="Hackstein J.H."/>
            <person name="Baker S.E."/>
            <person name="Grigoriev I.V."/>
            <person name="O'Malley M.A."/>
        </authorList>
    </citation>
    <scope>NUCLEOTIDE SEQUENCE [LARGE SCALE GENOMIC DNA]</scope>
    <source>
        <strain evidence="3">finn</strain>
    </source>
</reference>
<sequence length="136" mass="15864">MVEDENKPSRLRSKIMRNKAALKKKRDEEDNRRHKEKEQIKKELKITENKEEKGKNKNESHESIVKKEVKIPSGTTTVNSIPKPETPLSTTDKISEKINPETPSSTDKNEQNDNKRKRYENIETDSTPKKIKIEPK</sequence>